<dbReference type="Pfam" id="PF00005">
    <property type="entry name" value="ABC_tran"/>
    <property type="match status" value="1"/>
</dbReference>
<comment type="caution">
    <text evidence="6">The sequence shown here is derived from an EMBL/GenBank/DDBJ whole genome shotgun (WGS) entry which is preliminary data.</text>
</comment>
<evidence type="ECO:0000256" key="1">
    <source>
        <dbReference type="ARBA" id="ARBA00005417"/>
    </source>
</evidence>
<gene>
    <name evidence="6" type="ORF">NS359_12960</name>
</gene>
<dbReference type="InterPro" id="IPR003593">
    <property type="entry name" value="AAA+_ATPase"/>
</dbReference>
<dbReference type="Proteomes" id="UP000072763">
    <property type="component" value="Unassembled WGS sequence"/>
</dbReference>
<evidence type="ECO:0000313" key="7">
    <source>
        <dbReference type="Proteomes" id="UP000072763"/>
    </source>
</evidence>
<dbReference type="SUPFAM" id="SSF52540">
    <property type="entry name" value="P-loop containing nucleoside triphosphate hydrolases"/>
    <property type="match status" value="1"/>
</dbReference>
<dbReference type="PROSITE" id="PS50893">
    <property type="entry name" value="ABC_TRANSPORTER_2"/>
    <property type="match status" value="1"/>
</dbReference>
<dbReference type="PANTHER" id="PTHR43335">
    <property type="entry name" value="ABC TRANSPORTER, ATP-BINDING PROTEIN"/>
    <property type="match status" value="1"/>
</dbReference>
<dbReference type="GO" id="GO:0005524">
    <property type="term" value="F:ATP binding"/>
    <property type="evidence" value="ECO:0007669"/>
    <property type="project" value="UniProtKB-KW"/>
</dbReference>
<accession>A0A147DN80</accession>
<dbReference type="GO" id="GO:0016887">
    <property type="term" value="F:ATP hydrolysis activity"/>
    <property type="evidence" value="ECO:0007669"/>
    <property type="project" value="InterPro"/>
</dbReference>
<protein>
    <submittedName>
        <fullName evidence="6">ABC transporter ATP-binding protein</fullName>
    </submittedName>
</protein>
<evidence type="ECO:0000259" key="5">
    <source>
        <dbReference type="PROSITE" id="PS50893"/>
    </source>
</evidence>
<dbReference type="InterPro" id="IPR003439">
    <property type="entry name" value="ABC_transporter-like_ATP-bd"/>
</dbReference>
<keyword evidence="2" id="KW-0813">Transport</keyword>
<keyword evidence="3" id="KW-0547">Nucleotide-binding</keyword>
<evidence type="ECO:0000256" key="4">
    <source>
        <dbReference type="ARBA" id="ARBA00022840"/>
    </source>
</evidence>
<proteinExistence type="inferred from homology"/>
<organism evidence="6 7">
    <name type="scientific">Curtobacterium oceanosedimentum</name>
    <dbReference type="NCBI Taxonomy" id="465820"/>
    <lineage>
        <taxon>Bacteria</taxon>
        <taxon>Bacillati</taxon>
        <taxon>Actinomycetota</taxon>
        <taxon>Actinomycetes</taxon>
        <taxon>Micrococcales</taxon>
        <taxon>Microbacteriaceae</taxon>
        <taxon>Curtobacterium</taxon>
    </lineage>
</organism>
<dbReference type="SMART" id="SM00382">
    <property type="entry name" value="AAA"/>
    <property type="match status" value="1"/>
</dbReference>
<reference evidence="6 7" key="1">
    <citation type="journal article" date="2016" name="Front. Microbiol.">
        <title>Genomic Resource of Rice Seed Associated Bacteria.</title>
        <authorList>
            <person name="Midha S."/>
            <person name="Bansal K."/>
            <person name="Sharma S."/>
            <person name="Kumar N."/>
            <person name="Patil P.P."/>
            <person name="Chaudhry V."/>
            <person name="Patil P.B."/>
        </authorList>
    </citation>
    <scope>NUCLEOTIDE SEQUENCE [LARGE SCALE GENOMIC DNA]</scope>
    <source>
        <strain evidence="6 7">NS359</strain>
    </source>
</reference>
<comment type="similarity">
    <text evidence="1">Belongs to the ABC transporter superfamily.</text>
</comment>
<dbReference type="EMBL" id="LDRC01000071">
    <property type="protein sequence ID" value="KTR50843.1"/>
    <property type="molecule type" value="Genomic_DNA"/>
</dbReference>
<dbReference type="AlphaFoldDB" id="A0A147DN80"/>
<evidence type="ECO:0000256" key="2">
    <source>
        <dbReference type="ARBA" id="ARBA00022448"/>
    </source>
</evidence>
<dbReference type="PATRIC" id="fig|465820.4.peg.2915"/>
<feature type="domain" description="ABC transporter" evidence="5">
    <location>
        <begin position="5"/>
        <end position="231"/>
    </location>
</feature>
<dbReference type="Gene3D" id="3.40.50.300">
    <property type="entry name" value="P-loop containing nucleotide triphosphate hydrolases"/>
    <property type="match status" value="1"/>
</dbReference>
<sequence>MTAALTVDAVTRTFRGDAGVRDVSFVAQERSVTAVIGPNGAGKTVLFGLLAGLADPETGSVVRASPDTTVAYCPDVPQFESFLTAAEVVRVSLAAARGRRRGSGRSSPTGDVALEALDTCGLLTVAHRRVADFSRGMLQRLGLAAALVTNPDVLVLDEPNSALDPVGRADVRDLVRAERERRCIVLSSHLLSEVEQLADHVVVLHEGRVVLQGTTDDVLGHALEPVWSVRLAHPPERSVAELAALVPGARFDFPSAQAASLRFQGFDSAATLLVPALVALDTPVLEVTLRDRDLDASFARIIRQEQRP</sequence>
<evidence type="ECO:0000313" key="6">
    <source>
        <dbReference type="EMBL" id="KTR50843.1"/>
    </source>
</evidence>
<dbReference type="InterPro" id="IPR027417">
    <property type="entry name" value="P-loop_NTPase"/>
</dbReference>
<dbReference type="RefSeq" id="WP_058750369.1">
    <property type="nucleotide sequence ID" value="NZ_LDRC01000071.1"/>
</dbReference>
<name>A0A147DN80_9MICO</name>
<keyword evidence="4 6" id="KW-0067">ATP-binding</keyword>
<evidence type="ECO:0000256" key="3">
    <source>
        <dbReference type="ARBA" id="ARBA00022741"/>
    </source>
</evidence>